<evidence type="ECO:0000313" key="1">
    <source>
        <dbReference type="EMBL" id="GIY45018.1"/>
    </source>
</evidence>
<gene>
    <name evidence="1" type="ORF">CDAR_267441</name>
</gene>
<dbReference type="Proteomes" id="UP001054837">
    <property type="component" value="Unassembled WGS sequence"/>
</dbReference>
<proteinExistence type="predicted"/>
<accession>A0AAV4TM27</accession>
<organism evidence="1 2">
    <name type="scientific">Caerostris darwini</name>
    <dbReference type="NCBI Taxonomy" id="1538125"/>
    <lineage>
        <taxon>Eukaryota</taxon>
        <taxon>Metazoa</taxon>
        <taxon>Ecdysozoa</taxon>
        <taxon>Arthropoda</taxon>
        <taxon>Chelicerata</taxon>
        <taxon>Arachnida</taxon>
        <taxon>Araneae</taxon>
        <taxon>Araneomorphae</taxon>
        <taxon>Entelegynae</taxon>
        <taxon>Araneoidea</taxon>
        <taxon>Araneidae</taxon>
        <taxon>Caerostris</taxon>
    </lineage>
</organism>
<dbReference type="EMBL" id="BPLQ01009584">
    <property type="protein sequence ID" value="GIY45018.1"/>
    <property type="molecule type" value="Genomic_DNA"/>
</dbReference>
<keyword evidence="2" id="KW-1185">Reference proteome</keyword>
<reference evidence="1 2" key="1">
    <citation type="submission" date="2021-06" db="EMBL/GenBank/DDBJ databases">
        <title>Caerostris darwini draft genome.</title>
        <authorList>
            <person name="Kono N."/>
            <person name="Arakawa K."/>
        </authorList>
    </citation>
    <scope>NUCLEOTIDE SEQUENCE [LARGE SCALE GENOMIC DNA]</scope>
</reference>
<name>A0AAV4TM27_9ARAC</name>
<evidence type="ECO:0000313" key="2">
    <source>
        <dbReference type="Proteomes" id="UP001054837"/>
    </source>
</evidence>
<protein>
    <submittedName>
        <fullName evidence="1">Uncharacterized protein</fullName>
    </submittedName>
</protein>
<comment type="caution">
    <text evidence="1">The sequence shown here is derived from an EMBL/GenBank/DDBJ whole genome shotgun (WGS) entry which is preliminary data.</text>
</comment>
<sequence>MSLRTSCANFLCREQIKLGRGTCSQFGIGRLHGTDETLLHQLPERVDEEFLHIVCIKLWEKKKEEEVEGSFIRSLWVNGLSASLLKKIWTCVL</sequence>
<dbReference type="AlphaFoldDB" id="A0AAV4TM27"/>